<feature type="domain" description="Fanconi anaemia group A protein N-terminal" evidence="2">
    <location>
        <begin position="157"/>
        <end position="511"/>
    </location>
</feature>
<proteinExistence type="predicted"/>
<reference evidence="6" key="1">
    <citation type="submission" date="2025-08" db="UniProtKB">
        <authorList>
            <consortium name="RefSeq"/>
        </authorList>
    </citation>
    <scope>IDENTIFICATION</scope>
</reference>
<feature type="domain" description="Fanconi anaemia group A protein C-terminal" evidence="1">
    <location>
        <begin position="1224"/>
        <end position="1421"/>
    </location>
</feature>
<gene>
    <name evidence="6" type="primary">FANCA</name>
</gene>
<protein>
    <submittedName>
        <fullName evidence="6">Fanconi anemia group A protein isoform X2</fullName>
    </submittedName>
</protein>
<dbReference type="Pfam" id="PF15865">
    <property type="entry name" value="Fanconi_A_N"/>
    <property type="match status" value="1"/>
</dbReference>
<dbReference type="InterPro" id="IPR055277">
    <property type="entry name" value="Fanconi_A_C"/>
</dbReference>
<evidence type="ECO:0000259" key="1">
    <source>
        <dbReference type="Pfam" id="PF03511"/>
    </source>
</evidence>
<sequence>MEAAGEGGGGGRALSALLAARSKRRKCAPKTLQKLQEEALHLLSCHQNLDDLLLEVGSSVCDKPPHPTISSPAGGEASVPGLLVVSALQDRAATLGVPVGILSARTAANNVGKIFAEAGDAVFLNAEQREKLSCLLQTLKDLLAQNAFCRLLFAQEMWKMQSPLFLEVAWHLHRENVVSLEDLLEKHPDATGLVEWLSSSLCLLCHRAEELSPAAGPLGSMLTDFGMVFLQNRFKKTLELGKKLESQKLSKVSCAVLERMLAWVLDSVAQEKQEEASKLKAVKCWLHIFSVTAYQGRVPSEALQGFFSHTLTQVLTYNPQLKVSDAVHLQREWCFARTSPVLTMLYRKLFVLFKPEELVHHLQKVLETSEVNWHHVLSCVSTLLVCHSEAEALVKDFLGRLLRKAFEDYDLENMVTAFLIVRQAALEGPAIFVPYSEWFQAAFGSPNGFHSTSKKALVFLFKFLTELVPFEAPQYLKVHIMHPPFVPTKYRPFLLEYIALAKTRLADFKVSIEDMGLYEDLSTAKEDDQAPSQALQDVEKAVQIFENTGKIPASVMEASIFRRPYYASRFLPALLAPRVLPEVPDSHMALIEALKRAEKIPLNAYATYIEGCQAAKETFLQGGSAEMETSGLKEPLELLKAELEALRLLVIDPSKYDGVLVQIAVVSEKLMGVLGRPDDEDDAASLSLRIQLDFSAPEVERPHQEVVDLLLTSFCQTVMSASCFLPPDRQGTWPSLFVKMMAGHRPLLPSLLSRLCQLLCHQGSSLSDAHLIGLAVLAVHLNEAESLLPAVDVGSPPSTPRSGSARGRSFTGLWEYFLVCKTGESVVFCMRFCTVVLSYVLSKFASLSHDDLSSFLHPAFVKKFQYTVPRLFVEARGICYEGSADELPWEALSCPDPCYKAAALCLWKEKRIERLLEEKAFQLTLQEWLLMELGVDPEGDLLSASERRAFHDWALYQHYLPRSSTGGGCDGDLRKACAILIGAILDFCHRSELSKCPPLRNPKCSITQGRGNLDLHCRLQEMLLELHLVRRRPSREVSGREEHFLFQLFQERLKALGNGAAVGERLCRQQELLLQTRILLGLPPSFLVATRRKGTQVTLDCEGFFGFVNTELNNAIPRGFALPYDVTAHFFRGLLSASLECDQPAEEVTAILTLAQARCPIVLTSAARWWPRMEPVLSSEWERLFQGPLAQGLRSLGELQVSVNGFLSSEAASLASPEVSWLWAAFLHFALERQGATEKRGDALKRLGPGAEKVLVYLFVFSILDFITAQVTPQEGVDVQKAFDWSSKVLQCLEERGVPWLAVFSSAGRGHSPGQILLGAVSDQHTKLLPVAFYSLLLAFNSEKLIQEQTFLYVATDMYTQLLQLFMNGPAEVGPIQREQRLGAHKPEDPLSLIQEARRFLLCTIPRCPLGSFTNLQQVWARASS</sequence>
<dbReference type="Pfam" id="PF24781">
    <property type="entry name" value="FANCA_helical"/>
    <property type="match status" value="1"/>
</dbReference>
<dbReference type="PANTHER" id="PTHR12047:SF2">
    <property type="entry name" value="FANCONI ANEMIA GROUP A PROTEIN"/>
    <property type="match status" value="1"/>
</dbReference>
<evidence type="ECO:0000313" key="6">
    <source>
        <dbReference type="RefSeq" id="XP_072836757.1"/>
    </source>
</evidence>
<evidence type="ECO:0000259" key="4">
    <source>
        <dbReference type="Pfam" id="PF24783"/>
    </source>
</evidence>
<evidence type="ECO:0000259" key="2">
    <source>
        <dbReference type="Pfam" id="PF15865"/>
    </source>
</evidence>
<name>A0ABM5EUD0_9SAUR</name>
<accession>A0ABM5EUD0</accession>
<dbReference type="InterPro" id="IPR031729">
    <property type="entry name" value="Fanconi_A_N"/>
</dbReference>
<dbReference type="Pfam" id="PF03511">
    <property type="entry name" value="FANCA_CTD"/>
    <property type="match status" value="1"/>
</dbReference>
<dbReference type="RefSeq" id="XP_072836757.1">
    <property type="nucleotide sequence ID" value="XM_072980656.1"/>
</dbReference>
<keyword evidence="5" id="KW-1185">Reference proteome</keyword>
<dbReference type="Proteomes" id="UP001652642">
    <property type="component" value="Chromosome 10"/>
</dbReference>
<dbReference type="InterPro" id="IPR055387">
    <property type="entry name" value="FANCA_arcN"/>
</dbReference>
<dbReference type="PRINTS" id="PR00826">
    <property type="entry name" value="FANCONIAGENE"/>
</dbReference>
<organism evidence="5 6">
    <name type="scientific">Pogona vitticeps</name>
    <name type="common">central bearded dragon</name>
    <dbReference type="NCBI Taxonomy" id="103695"/>
    <lineage>
        <taxon>Eukaryota</taxon>
        <taxon>Metazoa</taxon>
        <taxon>Chordata</taxon>
        <taxon>Craniata</taxon>
        <taxon>Vertebrata</taxon>
        <taxon>Euteleostomi</taxon>
        <taxon>Lepidosauria</taxon>
        <taxon>Squamata</taxon>
        <taxon>Bifurcata</taxon>
        <taxon>Unidentata</taxon>
        <taxon>Episquamata</taxon>
        <taxon>Toxicofera</taxon>
        <taxon>Iguania</taxon>
        <taxon>Acrodonta</taxon>
        <taxon>Agamidae</taxon>
        <taxon>Amphibolurinae</taxon>
        <taxon>Pogona</taxon>
    </lineage>
</organism>
<dbReference type="InterPro" id="IPR003516">
    <property type="entry name" value="FANCA"/>
</dbReference>
<dbReference type="GeneID" id="110076270"/>
<evidence type="ECO:0000313" key="5">
    <source>
        <dbReference type="Proteomes" id="UP001652642"/>
    </source>
</evidence>
<dbReference type="PANTHER" id="PTHR12047">
    <property type="entry name" value="FANCONI ANEMIA GROUP A PROTEIN"/>
    <property type="match status" value="1"/>
</dbReference>
<evidence type="ECO:0000259" key="3">
    <source>
        <dbReference type="Pfam" id="PF24781"/>
    </source>
</evidence>
<dbReference type="InterPro" id="IPR055386">
    <property type="entry name" value="FANCA_helical"/>
</dbReference>
<dbReference type="Pfam" id="PF24783">
    <property type="entry name" value="FANCA_arcN"/>
    <property type="match status" value="1"/>
</dbReference>
<feature type="domain" description="Fanconi anaemia group A protein helical" evidence="3">
    <location>
        <begin position="532"/>
        <end position="612"/>
    </location>
</feature>
<feature type="domain" description="Fanconi anaemia group A protein arcN subdomain" evidence="4">
    <location>
        <begin position="634"/>
        <end position="876"/>
    </location>
</feature>